<organism evidence="1 2">
    <name type="scientific">Hydnum rufescens UP504</name>
    <dbReference type="NCBI Taxonomy" id="1448309"/>
    <lineage>
        <taxon>Eukaryota</taxon>
        <taxon>Fungi</taxon>
        <taxon>Dikarya</taxon>
        <taxon>Basidiomycota</taxon>
        <taxon>Agaricomycotina</taxon>
        <taxon>Agaricomycetes</taxon>
        <taxon>Cantharellales</taxon>
        <taxon>Hydnaceae</taxon>
        <taxon>Hydnum</taxon>
    </lineage>
</organism>
<gene>
    <name evidence="1" type="ORF">BS47DRAFT_1045299</name>
</gene>
<dbReference type="OrthoDB" id="4664297at2759"/>
<name>A0A9P6AXG3_9AGAM</name>
<evidence type="ECO:0000313" key="1">
    <source>
        <dbReference type="EMBL" id="KAF9512581.1"/>
    </source>
</evidence>
<comment type="caution">
    <text evidence="1">The sequence shown here is derived from an EMBL/GenBank/DDBJ whole genome shotgun (WGS) entry which is preliminary data.</text>
</comment>
<keyword evidence="2" id="KW-1185">Reference proteome</keyword>
<reference evidence="1" key="1">
    <citation type="journal article" date="2020" name="Nat. Commun.">
        <title>Large-scale genome sequencing of mycorrhizal fungi provides insights into the early evolution of symbiotic traits.</title>
        <authorList>
            <person name="Miyauchi S."/>
            <person name="Kiss E."/>
            <person name="Kuo A."/>
            <person name="Drula E."/>
            <person name="Kohler A."/>
            <person name="Sanchez-Garcia M."/>
            <person name="Morin E."/>
            <person name="Andreopoulos B."/>
            <person name="Barry K.W."/>
            <person name="Bonito G."/>
            <person name="Buee M."/>
            <person name="Carver A."/>
            <person name="Chen C."/>
            <person name="Cichocki N."/>
            <person name="Clum A."/>
            <person name="Culley D."/>
            <person name="Crous P.W."/>
            <person name="Fauchery L."/>
            <person name="Girlanda M."/>
            <person name="Hayes R.D."/>
            <person name="Keri Z."/>
            <person name="LaButti K."/>
            <person name="Lipzen A."/>
            <person name="Lombard V."/>
            <person name="Magnuson J."/>
            <person name="Maillard F."/>
            <person name="Murat C."/>
            <person name="Nolan M."/>
            <person name="Ohm R.A."/>
            <person name="Pangilinan J."/>
            <person name="Pereira M.F."/>
            <person name="Perotto S."/>
            <person name="Peter M."/>
            <person name="Pfister S."/>
            <person name="Riley R."/>
            <person name="Sitrit Y."/>
            <person name="Stielow J.B."/>
            <person name="Szollosi G."/>
            <person name="Zifcakova L."/>
            <person name="Stursova M."/>
            <person name="Spatafora J.W."/>
            <person name="Tedersoo L."/>
            <person name="Vaario L.M."/>
            <person name="Yamada A."/>
            <person name="Yan M."/>
            <person name="Wang P."/>
            <person name="Xu J."/>
            <person name="Bruns T."/>
            <person name="Baldrian P."/>
            <person name="Vilgalys R."/>
            <person name="Dunand C."/>
            <person name="Henrissat B."/>
            <person name="Grigoriev I.V."/>
            <person name="Hibbett D."/>
            <person name="Nagy L.G."/>
            <person name="Martin F.M."/>
        </authorList>
    </citation>
    <scope>NUCLEOTIDE SEQUENCE</scope>
    <source>
        <strain evidence="1">UP504</strain>
    </source>
</reference>
<dbReference type="AlphaFoldDB" id="A0A9P6AXG3"/>
<evidence type="ECO:0000313" key="2">
    <source>
        <dbReference type="Proteomes" id="UP000886523"/>
    </source>
</evidence>
<dbReference type="Proteomes" id="UP000886523">
    <property type="component" value="Unassembled WGS sequence"/>
</dbReference>
<accession>A0A9P6AXG3</accession>
<proteinExistence type="predicted"/>
<sequence>MGPCGSAEIKEHVQDGRGRSLRIQDLQLSPWIVACKVPLDDRPLSREGKLRNPVECADYQSFFRPDRMNTLTYYLDSMDGNAPFLMDVNVSSRVHLGCLAYLSSAIPRSSIRIS</sequence>
<protein>
    <submittedName>
        <fullName evidence="1">Uncharacterized protein</fullName>
    </submittedName>
</protein>
<dbReference type="EMBL" id="MU128984">
    <property type="protein sequence ID" value="KAF9512581.1"/>
    <property type="molecule type" value="Genomic_DNA"/>
</dbReference>